<proteinExistence type="inferred from homology"/>
<dbReference type="InterPro" id="IPR017945">
    <property type="entry name" value="DHBP_synth_RibB-like_a/b_dom"/>
</dbReference>
<gene>
    <name evidence="17" type="ORF">Cfor_01786</name>
</gene>
<evidence type="ECO:0000256" key="12">
    <source>
        <dbReference type="ARBA" id="ARBA00023136"/>
    </source>
</evidence>
<evidence type="ECO:0000256" key="4">
    <source>
        <dbReference type="ARBA" id="ARBA00007663"/>
    </source>
</evidence>
<keyword evidence="9" id="KW-0808">Transferase</keyword>
<accession>A0A6L2PV58</accession>
<dbReference type="AlphaFoldDB" id="A0A6L2PV58"/>
<evidence type="ECO:0000256" key="6">
    <source>
        <dbReference type="ARBA" id="ARBA00015492"/>
    </source>
</evidence>
<keyword evidence="12" id="KW-0472">Membrane</keyword>
<feature type="domain" description="YrdC-like" evidence="16">
    <location>
        <begin position="36"/>
        <end position="225"/>
    </location>
</feature>
<dbReference type="InParanoid" id="A0A6L2PV58"/>
<keyword evidence="10" id="KW-0809">Transit peptide</keyword>
<comment type="caution">
    <text evidence="17">The sequence shown here is derived from an EMBL/GenBank/DDBJ whole genome shotgun (WGS) entry which is preliminary data.</text>
</comment>
<dbReference type="Proteomes" id="UP000502823">
    <property type="component" value="Unassembled WGS sequence"/>
</dbReference>
<comment type="catalytic activity">
    <reaction evidence="13">
        <text>L-threonine + hydrogencarbonate + ATP = L-threonylcarbamoyladenylate + diphosphate + H2O</text>
        <dbReference type="Rhea" id="RHEA:36407"/>
        <dbReference type="ChEBI" id="CHEBI:15377"/>
        <dbReference type="ChEBI" id="CHEBI:17544"/>
        <dbReference type="ChEBI" id="CHEBI:30616"/>
        <dbReference type="ChEBI" id="CHEBI:33019"/>
        <dbReference type="ChEBI" id="CHEBI:57926"/>
        <dbReference type="ChEBI" id="CHEBI:73682"/>
        <dbReference type="EC" id="2.7.7.87"/>
    </reaction>
</comment>
<dbReference type="EMBL" id="BLKM01009380">
    <property type="protein sequence ID" value="GFG36429.1"/>
    <property type="molecule type" value="Genomic_DNA"/>
</dbReference>
<dbReference type="FunCoup" id="A0A6L2PV58">
    <property type="interactions" value="314"/>
</dbReference>
<evidence type="ECO:0000256" key="11">
    <source>
        <dbReference type="ARBA" id="ARBA00023128"/>
    </source>
</evidence>
<evidence type="ECO:0000313" key="18">
    <source>
        <dbReference type="Proteomes" id="UP000502823"/>
    </source>
</evidence>
<protein>
    <recommendedName>
        <fullName evidence="6">Threonylcarbamoyl-AMP synthase</fullName>
        <ecNumber evidence="5">2.7.7.87</ecNumber>
    </recommendedName>
</protein>
<evidence type="ECO:0000256" key="7">
    <source>
        <dbReference type="ARBA" id="ARBA00022475"/>
    </source>
</evidence>
<dbReference type="GO" id="GO:0000049">
    <property type="term" value="F:tRNA binding"/>
    <property type="evidence" value="ECO:0007669"/>
    <property type="project" value="TreeGrafter"/>
</dbReference>
<evidence type="ECO:0000313" key="17">
    <source>
        <dbReference type="EMBL" id="GFG36429.1"/>
    </source>
</evidence>
<keyword evidence="11" id="KW-0496">Mitochondrion</keyword>
<evidence type="ECO:0000256" key="13">
    <source>
        <dbReference type="ARBA" id="ARBA00048366"/>
    </source>
</evidence>
<evidence type="ECO:0000256" key="2">
    <source>
        <dbReference type="ARBA" id="ARBA00004202"/>
    </source>
</evidence>
<dbReference type="PROSITE" id="PS51163">
    <property type="entry name" value="YRDC"/>
    <property type="match status" value="1"/>
</dbReference>
<dbReference type="PANTHER" id="PTHR17490:SF10">
    <property type="entry name" value="THREONYLCARBAMOYL-AMP SYNTHASE"/>
    <property type="match status" value="1"/>
</dbReference>
<evidence type="ECO:0000256" key="9">
    <source>
        <dbReference type="ARBA" id="ARBA00022679"/>
    </source>
</evidence>
<evidence type="ECO:0000256" key="1">
    <source>
        <dbReference type="ARBA" id="ARBA00004173"/>
    </source>
</evidence>
<comment type="function">
    <text evidence="14">Cytoplasmic and mitochondrial threonylcarbamoyl-AMP synthase required for the formation of a threonylcarbamoyl group on adenosine at position 37 (t(6)A37) in tRNAs that read codons beginning with adenine. Catalyzes the conversion of L-threonine, HCO(3)(-)/CO(2) and ATP to give threonylcarbamoyl-AMP (TC-AMP) as the acyladenylate intermediate, with the release of diphosphate. Participates in t(6)A37 formation in cytoplasmic and mitochondrial tRNAs. May regulate the activity of some transporters.</text>
</comment>
<dbReference type="Gene3D" id="3.90.870.10">
    <property type="entry name" value="DHBP synthase"/>
    <property type="match status" value="1"/>
</dbReference>
<dbReference type="PANTHER" id="PTHR17490">
    <property type="entry name" value="SUA5"/>
    <property type="match status" value="1"/>
</dbReference>
<reference evidence="18" key="1">
    <citation type="submission" date="2020-01" db="EMBL/GenBank/DDBJ databases">
        <title>Draft genome sequence of the Termite Coptotermes fromosanus.</title>
        <authorList>
            <person name="Itakura S."/>
            <person name="Yosikawa Y."/>
            <person name="Umezawa K."/>
        </authorList>
    </citation>
    <scope>NUCLEOTIDE SEQUENCE [LARGE SCALE GENOMIC DNA]</scope>
</reference>
<dbReference type="NCBIfam" id="TIGR00057">
    <property type="entry name" value="L-threonylcarbamoyladenylate synthase"/>
    <property type="match status" value="1"/>
</dbReference>
<dbReference type="OrthoDB" id="3648309at2759"/>
<evidence type="ECO:0000256" key="10">
    <source>
        <dbReference type="ARBA" id="ARBA00022946"/>
    </source>
</evidence>
<organism evidence="17 18">
    <name type="scientific">Coptotermes formosanus</name>
    <name type="common">Formosan subterranean termite</name>
    <dbReference type="NCBI Taxonomy" id="36987"/>
    <lineage>
        <taxon>Eukaryota</taxon>
        <taxon>Metazoa</taxon>
        <taxon>Ecdysozoa</taxon>
        <taxon>Arthropoda</taxon>
        <taxon>Hexapoda</taxon>
        <taxon>Insecta</taxon>
        <taxon>Pterygota</taxon>
        <taxon>Neoptera</taxon>
        <taxon>Polyneoptera</taxon>
        <taxon>Dictyoptera</taxon>
        <taxon>Blattodea</taxon>
        <taxon>Blattoidea</taxon>
        <taxon>Termitoidae</taxon>
        <taxon>Rhinotermitidae</taxon>
        <taxon>Coptotermes</taxon>
    </lineage>
</organism>
<comment type="subunit">
    <text evidence="15">Interacts with RSC1A1.</text>
</comment>
<dbReference type="FunFam" id="3.90.870.10:FF:000007">
    <property type="entry name" value="YrdC N6-threonylcarbamoyltransferase domain containing"/>
    <property type="match status" value="1"/>
</dbReference>
<name>A0A6L2PV58_COPFO</name>
<comment type="subcellular location">
    <subcellularLocation>
        <location evidence="2">Cell membrane</location>
        <topology evidence="2">Peripheral membrane protein</topology>
    </subcellularLocation>
    <subcellularLocation>
        <location evidence="3">Cytoplasm</location>
    </subcellularLocation>
    <subcellularLocation>
        <location evidence="1">Mitochondrion</location>
    </subcellularLocation>
</comment>
<sequence length="260" mass="28079">MFAASRSQCQIIRNCLQYSIQPMSFFVPVTESGWCVAAVERAAQFILEGKVIALPTDTVYGLAAAAQNIQAIEQLYKIKGRDRKKPVAICVNSVKSISCWGKVAGLPPGLLDTLLPGPVTVVLERTSDLNPTLNAGTSKVGIRIPDSEFVLQLCKRLGTPLALTSANASNEPSSLAPEEFQSLWPHLAAVFHCGRIGDSTSLRTGSTVVDLSVPGKYHILRPGSALASIKRVLERFEIVEHDTCCVLKSHDLFCGCTRVD</sequence>
<comment type="similarity">
    <text evidence="4">Belongs to the SUA5 family.</text>
</comment>
<dbReference type="GO" id="GO:0005886">
    <property type="term" value="C:plasma membrane"/>
    <property type="evidence" value="ECO:0007669"/>
    <property type="project" value="UniProtKB-SubCell"/>
</dbReference>
<keyword evidence="18" id="KW-1185">Reference proteome</keyword>
<evidence type="ECO:0000256" key="5">
    <source>
        <dbReference type="ARBA" id="ARBA00012584"/>
    </source>
</evidence>
<dbReference type="SUPFAM" id="SSF55821">
    <property type="entry name" value="YrdC/RibB"/>
    <property type="match status" value="1"/>
</dbReference>
<evidence type="ECO:0000256" key="14">
    <source>
        <dbReference type="ARBA" id="ARBA00058524"/>
    </source>
</evidence>
<dbReference type="GO" id="GO:0005739">
    <property type="term" value="C:mitochondrion"/>
    <property type="evidence" value="ECO:0007669"/>
    <property type="project" value="UniProtKB-SubCell"/>
</dbReference>
<dbReference type="InterPro" id="IPR006070">
    <property type="entry name" value="Sua5-like_dom"/>
</dbReference>
<dbReference type="Pfam" id="PF01300">
    <property type="entry name" value="Sua5_yciO_yrdC"/>
    <property type="match status" value="1"/>
</dbReference>
<keyword evidence="8" id="KW-0963">Cytoplasm</keyword>
<evidence type="ECO:0000256" key="3">
    <source>
        <dbReference type="ARBA" id="ARBA00004496"/>
    </source>
</evidence>
<keyword evidence="7" id="KW-1003">Cell membrane</keyword>
<dbReference type="EC" id="2.7.7.87" evidence="5"/>
<dbReference type="GO" id="GO:0006450">
    <property type="term" value="P:regulation of translational fidelity"/>
    <property type="evidence" value="ECO:0007669"/>
    <property type="project" value="TreeGrafter"/>
</dbReference>
<evidence type="ECO:0000256" key="8">
    <source>
        <dbReference type="ARBA" id="ARBA00022490"/>
    </source>
</evidence>
<dbReference type="InterPro" id="IPR050156">
    <property type="entry name" value="TC-AMP_synthase_SUA5"/>
</dbReference>
<evidence type="ECO:0000259" key="16">
    <source>
        <dbReference type="PROSITE" id="PS51163"/>
    </source>
</evidence>
<dbReference type="GO" id="GO:0061710">
    <property type="term" value="F:L-threonylcarbamoyladenylate synthase"/>
    <property type="evidence" value="ECO:0007669"/>
    <property type="project" value="UniProtKB-EC"/>
</dbReference>
<evidence type="ECO:0000256" key="15">
    <source>
        <dbReference type="ARBA" id="ARBA00063146"/>
    </source>
</evidence>
<dbReference type="GO" id="GO:0003725">
    <property type="term" value="F:double-stranded RNA binding"/>
    <property type="evidence" value="ECO:0007669"/>
    <property type="project" value="InterPro"/>
</dbReference>